<dbReference type="OrthoDB" id="2360403at2"/>
<dbReference type="SUPFAM" id="SSF51735">
    <property type="entry name" value="NAD(P)-binding Rossmann-fold domains"/>
    <property type="match status" value="1"/>
</dbReference>
<name>A0A558AXD2_9STAP</name>
<dbReference type="EMBL" id="VMSJ01000001">
    <property type="protein sequence ID" value="TVT28917.1"/>
    <property type="molecule type" value="Genomic_DNA"/>
</dbReference>
<dbReference type="Gene3D" id="3.40.50.720">
    <property type="entry name" value="NAD(P)-binding Rossmann-like Domain"/>
    <property type="match status" value="1"/>
</dbReference>
<proteinExistence type="predicted"/>
<dbReference type="InterPro" id="IPR036291">
    <property type="entry name" value="NAD(P)-bd_dom_sf"/>
</dbReference>
<evidence type="ECO:0000313" key="2">
    <source>
        <dbReference type="Proteomes" id="UP000315103"/>
    </source>
</evidence>
<keyword evidence="2" id="KW-1185">Reference proteome</keyword>
<comment type="caution">
    <text evidence="1">The sequence shown here is derived from an EMBL/GenBank/DDBJ whole genome shotgun (WGS) entry which is preliminary data.</text>
</comment>
<dbReference type="Proteomes" id="UP000315103">
    <property type="component" value="Unassembled WGS sequence"/>
</dbReference>
<sequence length="310" mass="34547">MNFIFVSTTSKHNKEYLELPNKMVFEGASLNFLVSNLEVLEEIIEKHDKNETLFLLDTEKKQGLSLYDEADISNKIDYKPNDLTMEAADLAVINYFGDNIQSKAVAIYGTGNIAFKVALRLSERNIKVFLYGRNKDKIRVCIDALKQVSFDSSLIEYGNNKTKVDGLLSFVSAEEIIGEEFLAILNQTSICLDGGIGNFSKQFIKTALKVGHEVRRLDVRQSQEIMEGYIKSRFSSRFNNIIGRDRIKGISVVAGGIMGLDGELIVDRITKPSKVVGVANGIGGVKNDADLSNEEREKIKAVQSYIEQGI</sequence>
<reference evidence="1 2" key="1">
    <citation type="submission" date="2019-07" db="EMBL/GenBank/DDBJ databases">
        <title>Salinicoccus cyprini sp. nov., isolated from gastro-intestinal tract of mirror carp, Cyprinus carpio var. specularis, collected from Gobind Sagar Reservoir, Himachal Pradesh, India.</title>
        <authorList>
            <person name="Talwar C."/>
            <person name="Singh A.K."/>
            <person name="Lal R."/>
            <person name="Negi R.K."/>
        </authorList>
    </citation>
    <scope>NUCLEOTIDE SEQUENCE [LARGE SCALE GENOMIC DNA]</scope>
    <source>
        <strain evidence="1 2">CT19</strain>
    </source>
</reference>
<accession>A0A558AXD2</accession>
<gene>
    <name evidence="1" type="ORF">FO441_01155</name>
</gene>
<dbReference type="AlphaFoldDB" id="A0A558AXD2"/>
<organism evidence="1 2">
    <name type="scientific">Salinicoccus cyprini</name>
    <dbReference type="NCBI Taxonomy" id="2493691"/>
    <lineage>
        <taxon>Bacteria</taxon>
        <taxon>Bacillati</taxon>
        <taxon>Bacillota</taxon>
        <taxon>Bacilli</taxon>
        <taxon>Bacillales</taxon>
        <taxon>Staphylococcaceae</taxon>
        <taxon>Salinicoccus</taxon>
    </lineage>
</organism>
<dbReference type="RefSeq" id="WP_145284592.1">
    <property type="nucleotide sequence ID" value="NZ_VMSJ01000001.1"/>
</dbReference>
<protein>
    <recommendedName>
        <fullName evidence="3">Quinate/shikimate 5-dehydrogenase/glutamyl-tRNA reductase domain-containing protein</fullName>
    </recommendedName>
</protein>
<evidence type="ECO:0008006" key="3">
    <source>
        <dbReference type="Google" id="ProtNLM"/>
    </source>
</evidence>
<evidence type="ECO:0000313" key="1">
    <source>
        <dbReference type="EMBL" id="TVT28917.1"/>
    </source>
</evidence>